<dbReference type="GO" id="GO:0008270">
    <property type="term" value="F:zinc ion binding"/>
    <property type="evidence" value="ECO:0007669"/>
    <property type="project" value="UniProtKB-KW"/>
</dbReference>
<keyword evidence="1 3" id="KW-0479">Metal-binding</keyword>
<dbReference type="PANTHER" id="PTHR46569:SF1">
    <property type="entry name" value="E3 UBIQUITIN-PROTEIN LIGASE RFWD3-RELATED"/>
    <property type="match status" value="1"/>
</dbReference>
<dbReference type="EMBL" id="JARPUR010000001">
    <property type="protein sequence ID" value="KAK4883943.1"/>
    <property type="molecule type" value="Genomic_DNA"/>
</dbReference>
<dbReference type="Gene3D" id="1.10.287.1490">
    <property type="match status" value="1"/>
</dbReference>
<evidence type="ECO:0000313" key="7">
    <source>
        <dbReference type="EMBL" id="KAK4883943.1"/>
    </source>
</evidence>
<dbReference type="GO" id="GO:0031297">
    <property type="term" value="P:replication fork processing"/>
    <property type="evidence" value="ECO:0007669"/>
    <property type="project" value="TreeGrafter"/>
</dbReference>
<dbReference type="InterPro" id="IPR052639">
    <property type="entry name" value="TRAIP_ubiq-protein_ligase"/>
</dbReference>
<dbReference type="InterPro" id="IPR001841">
    <property type="entry name" value="Znf_RING"/>
</dbReference>
<comment type="caution">
    <text evidence="7">The sequence shown here is derived from an EMBL/GenBank/DDBJ whole genome shotgun (WGS) entry which is preliminary data.</text>
</comment>
<keyword evidence="4" id="KW-0175">Coiled coil</keyword>
<evidence type="ECO:0000313" key="8">
    <source>
        <dbReference type="Proteomes" id="UP001353858"/>
    </source>
</evidence>
<feature type="coiled-coil region" evidence="4">
    <location>
        <begin position="77"/>
        <end position="211"/>
    </location>
</feature>
<name>A0AAN7PF10_9COLE</name>
<dbReference type="SUPFAM" id="SSF57850">
    <property type="entry name" value="RING/U-box"/>
    <property type="match status" value="1"/>
</dbReference>
<dbReference type="Proteomes" id="UP001353858">
    <property type="component" value="Unassembled WGS sequence"/>
</dbReference>
<organism evidence="7 8">
    <name type="scientific">Aquatica leii</name>
    <dbReference type="NCBI Taxonomy" id="1421715"/>
    <lineage>
        <taxon>Eukaryota</taxon>
        <taxon>Metazoa</taxon>
        <taxon>Ecdysozoa</taxon>
        <taxon>Arthropoda</taxon>
        <taxon>Hexapoda</taxon>
        <taxon>Insecta</taxon>
        <taxon>Pterygota</taxon>
        <taxon>Neoptera</taxon>
        <taxon>Endopterygota</taxon>
        <taxon>Coleoptera</taxon>
        <taxon>Polyphaga</taxon>
        <taxon>Elateriformia</taxon>
        <taxon>Elateroidea</taxon>
        <taxon>Lampyridae</taxon>
        <taxon>Luciolinae</taxon>
        <taxon>Aquatica</taxon>
    </lineage>
</organism>
<feature type="domain" description="RING-type" evidence="6">
    <location>
        <begin position="5"/>
        <end position="46"/>
    </location>
</feature>
<dbReference type="AlphaFoldDB" id="A0AAN7PF10"/>
<keyword evidence="1 3" id="KW-0863">Zinc-finger</keyword>
<evidence type="ECO:0000256" key="2">
    <source>
        <dbReference type="ARBA" id="ARBA00022833"/>
    </source>
</evidence>
<evidence type="ECO:0000256" key="3">
    <source>
        <dbReference type="PROSITE-ProRule" id="PRU00175"/>
    </source>
</evidence>
<evidence type="ECO:0000256" key="1">
    <source>
        <dbReference type="ARBA" id="ARBA00022771"/>
    </source>
</evidence>
<proteinExistence type="predicted"/>
<protein>
    <recommendedName>
        <fullName evidence="6">RING-type domain-containing protein</fullName>
    </recommendedName>
</protein>
<dbReference type="GO" id="GO:0005634">
    <property type="term" value="C:nucleus"/>
    <property type="evidence" value="ECO:0007669"/>
    <property type="project" value="TreeGrafter"/>
</dbReference>
<feature type="compositionally biased region" description="Basic and acidic residues" evidence="5">
    <location>
        <begin position="372"/>
        <end position="386"/>
    </location>
</feature>
<dbReference type="PANTHER" id="PTHR46569">
    <property type="entry name" value="E3 UBIQUITIN-PROTEIN LIGASE TRAIP"/>
    <property type="match status" value="1"/>
</dbReference>
<dbReference type="GO" id="GO:0061630">
    <property type="term" value="F:ubiquitin protein ligase activity"/>
    <property type="evidence" value="ECO:0007669"/>
    <property type="project" value="TreeGrafter"/>
</dbReference>
<evidence type="ECO:0000259" key="6">
    <source>
        <dbReference type="PROSITE" id="PS50089"/>
    </source>
</evidence>
<dbReference type="GO" id="GO:0090734">
    <property type="term" value="C:site of DNA damage"/>
    <property type="evidence" value="ECO:0007669"/>
    <property type="project" value="TreeGrafter"/>
</dbReference>
<dbReference type="InterPro" id="IPR013083">
    <property type="entry name" value="Znf_RING/FYVE/PHD"/>
</dbReference>
<keyword evidence="8" id="KW-1185">Reference proteome</keyword>
<dbReference type="Pfam" id="PF13639">
    <property type="entry name" value="zf-RING_2"/>
    <property type="match status" value="1"/>
</dbReference>
<evidence type="ECO:0000256" key="5">
    <source>
        <dbReference type="SAM" id="MobiDB-lite"/>
    </source>
</evidence>
<accession>A0AAN7PF10</accession>
<reference evidence="8" key="1">
    <citation type="submission" date="2023-01" db="EMBL/GenBank/DDBJ databases">
        <title>Key to firefly adult light organ development and bioluminescence: homeobox transcription factors regulate luciferase expression and transportation to peroxisome.</title>
        <authorList>
            <person name="Fu X."/>
        </authorList>
    </citation>
    <scope>NUCLEOTIDE SEQUENCE [LARGE SCALE GENOMIC DNA]</scope>
</reference>
<keyword evidence="2" id="KW-0862">Zinc</keyword>
<dbReference type="Gene3D" id="3.30.40.10">
    <property type="entry name" value="Zinc/RING finger domain, C3HC4 (zinc finger)"/>
    <property type="match status" value="1"/>
</dbReference>
<dbReference type="GO" id="GO:0016567">
    <property type="term" value="P:protein ubiquitination"/>
    <property type="evidence" value="ECO:0007669"/>
    <property type="project" value="TreeGrafter"/>
</dbReference>
<sequence length="415" mass="47105">MHLKCLICSDLFTPHAEIYGTTCGHLFHYHCLLQWINRSKTCPQCRTKSTEKTIHRVFLSVEENVETTDLSVLHNKLDNLTFQLRIKDKDVKNAEENYRVAAAQNAGLREEVKTVERKMKVLESAIHALKEQVTYFKSKSKEVVKMEEELLSLRNKIKDYNQMKVVLDGTQEELNDMMRNNQDVHSLSILVVTLKKQLVETEKSKNQLQTTTKHLQAKTHFYRKKLKGLNEQHSKILKEVEAHKNCTKEREYLKETIVALQARNQSHHESSSPVTNSINRIVTESPIPISTFLESSKSSPSVPDMVSSIQNSDSPYLRVQSSSIGLSGLVNYNQVSNDLGKNKVSIFKQPSLRVATLKRPLSLGSYDGLGGHSKEEHTPSKPEIVTKKLKSSSSTSLKFKKLAGSHQKLSSQKPK</sequence>
<evidence type="ECO:0000256" key="4">
    <source>
        <dbReference type="SAM" id="Coils"/>
    </source>
</evidence>
<dbReference type="PROSITE" id="PS50089">
    <property type="entry name" value="ZF_RING_2"/>
    <property type="match status" value="1"/>
</dbReference>
<feature type="region of interest" description="Disordered" evidence="5">
    <location>
        <begin position="368"/>
        <end position="415"/>
    </location>
</feature>
<dbReference type="SMART" id="SM00184">
    <property type="entry name" value="RING"/>
    <property type="match status" value="1"/>
</dbReference>
<gene>
    <name evidence="7" type="ORF">RN001_000214</name>
</gene>